<organism evidence="1 2">
    <name type="scientific">Candida boidinii</name>
    <name type="common">Yeast</name>
    <dbReference type="NCBI Taxonomy" id="5477"/>
    <lineage>
        <taxon>Eukaryota</taxon>
        <taxon>Fungi</taxon>
        <taxon>Dikarya</taxon>
        <taxon>Ascomycota</taxon>
        <taxon>Saccharomycotina</taxon>
        <taxon>Pichiomycetes</taxon>
        <taxon>Pichiales</taxon>
        <taxon>Pichiaceae</taxon>
        <taxon>Ogataea</taxon>
        <taxon>Ogataea/Candida clade</taxon>
    </lineage>
</organism>
<keyword evidence="2" id="KW-1185">Reference proteome</keyword>
<dbReference type="Proteomes" id="UP001165101">
    <property type="component" value="Unassembled WGS sequence"/>
</dbReference>
<dbReference type="EMBL" id="BSXV01002325">
    <property type="protein sequence ID" value="GME95489.1"/>
    <property type="molecule type" value="Genomic_DNA"/>
</dbReference>
<comment type="caution">
    <text evidence="1">The sequence shown here is derived from an EMBL/GenBank/DDBJ whole genome shotgun (WGS) entry which is preliminary data.</text>
</comment>
<sequence>MSLKILFQAVFILAKNGAFGKSLGVAASFLGNTGSNLIPGSGSGSGKIGGGGSNKGNDDYTEPIDEEPINDDPDSGLPDDNNLDDTNPVTEEIFSSWALFIPFMKLYYPSFMV</sequence>
<accession>A0ACB5TVI4</accession>
<name>A0ACB5TVI4_CANBO</name>
<proteinExistence type="predicted"/>
<evidence type="ECO:0000313" key="1">
    <source>
        <dbReference type="EMBL" id="GME95489.1"/>
    </source>
</evidence>
<gene>
    <name evidence="1" type="ORF">Cboi01_000392800</name>
</gene>
<reference evidence="1" key="1">
    <citation type="submission" date="2023-04" db="EMBL/GenBank/DDBJ databases">
        <title>Candida boidinii NBRC 1967.</title>
        <authorList>
            <person name="Ichikawa N."/>
            <person name="Sato H."/>
            <person name="Tonouchi N."/>
        </authorList>
    </citation>
    <scope>NUCLEOTIDE SEQUENCE</scope>
    <source>
        <strain evidence="1">NBRC 1967</strain>
    </source>
</reference>
<protein>
    <submittedName>
        <fullName evidence="1">Unnamed protein product</fullName>
    </submittedName>
</protein>
<evidence type="ECO:0000313" key="2">
    <source>
        <dbReference type="Proteomes" id="UP001165101"/>
    </source>
</evidence>